<comment type="caution">
    <text evidence="1">The sequence shown here is derived from an EMBL/GenBank/DDBJ whole genome shotgun (WGS) entry which is preliminary data.</text>
</comment>
<gene>
    <name evidence="1" type="ORF">Scep_007840</name>
</gene>
<proteinExistence type="predicted"/>
<dbReference type="AlphaFoldDB" id="A0AAP0KAL3"/>
<evidence type="ECO:0000313" key="1">
    <source>
        <dbReference type="EMBL" id="KAK9149083.1"/>
    </source>
</evidence>
<accession>A0AAP0KAL3</accession>
<dbReference type="Proteomes" id="UP001419268">
    <property type="component" value="Unassembled WGS sequence"/>
</dbReference>
<dbReference type="EMBL" id="JBBNAG010000003">
    <property type="protein sequence ID" value="KAK9149083.1"/>
    <property type="molecule type" value="Genomic_DNA"/>
</dbReference>
<evidence type="ECO:0000313" key="2">
    <source>
        <dbReference type="Proteomes" id="UP001419268"/>
    </source>
</evidence>
<name>A0AAP0KAL3_9MAGN</name>
<organism evidence="1 2">
    <name type="scientific">Stephania cephalantha</name>
    <dbReference type="NCBI Taxonomy" id="152367"/>
    <lineage>
        <taxon>Eukaryota</taxon>
        <taxon>Viridiplantae</taxon>
        <taxon>Streptophyta</taxon>
        <taxon>Embryophyta</taxon>
        <taxon>Tracheophyta</taxon>
        <taxon>Spermatophyta</taxon>
        <taxon>Magnoliopsida</taxon>
        <taxon>Ranunculales</taxon>
        <taxon>Menispermaceae</taxon>
        <taxon>Menispermoideae</taxon>
        <taxon>Cissampelideae</taxon>
        <taxon>Stephania</taxon>
    </lineage>
</organism>
<reference evidence="1 2" key="1">
    <citation type="submission" date="2024-01" db="EMBL/GenBank/DDBJ databases">
        <title>Genome assemblies of Stephania.</title>
        <authorList>
            <person name="Yang L."/>
        </authorList>
    </citation>
    <scope>NUCLEOTIDE SEQUENCE [LARGE SCALE GENOMIC DNA]</scope>
    <source>
        <strain evidence="1">JXDWG</strain>
        <tissue evidence="1">Leaf</tissue>
    </source>
</reference>
<keyword evidence="2" id="KW-1185">Reference proteome</keyword>
<sequence length="222" mass="25521">MYSIWYICCVVLYIRYRGFVAMESATTFQTGFRNDREDAVRDLRVLMSCIHRTTSNCREIFRLLRAQVTPSSSSSIALVIKAERVFIVHNPPETFPVQVGPAVTEVTHVRAEIVPSIPETPAEDTPSTPIDTGVRATAEARQTHEFRRHHPEKFHVGTNLEAAEEYMRSHEKIHDVLAIPAQMQPSISSSLLVSEVDVWWRTTRRRWGTVRNLKRTEFQTTR</sequence>
<protein>
    <submittedName>
        <fullName evidence="1">Uncharacterized protein</fullName>
    </submittedName>
</protein>